<feature type="region of interest" description="Disordered" evidence="2">
    <location>
        <begin position="469"/>
        <end position="495"/>
    </location>
</feature>
<dbReference type="Gene3D" id="4.10.240.10">
    <property type="entry name" value="Zn(2)-C6 fungal-type DNA-binding domain"/>
    <property type="match status" value="1"/>
</dbReference>
<dbReference type="CDD" id="cd00067">
    <property type="entry name" value="GAL4"/>
    <property type="match status" value="1"/>
</dbReference>
<proteinExistence type="predicted"/>
<dbReference type="EMBL" id="JAAOAM010000392">
    <property type="protein sequence ID" value="KAF5531700.1"/>
    <property type="molecule type" value="Genomic_DNA"/>
</dbReference>
<dbReference type="AlphaFoldDB" id="A0A8H5ML04"/>
<protein>
    <recommendedName>
        <fullName evidence="3">Zn(2)-C6 fungal-type domain-containing protein</fullName>
    </recommendedName>
</protein>
<feature type="domain" description="Zn(2)-C6 fungal-type" evidence="3">
    <location>
        <begin position="430"/>
        <end position="460"/>
    </location>
</feature>
<dbReference type="PANTHER" id="PTHR37534:SF46">
    <property type="entry name" value="ZN(II)2CYS6 TRANSCRIPTION FACTOR (EUROFUNG)"/>
    <property type="match status" value="1"/>
</dbReference>
<accession>A0A8H5ML04</accession>
<keyword evidence="5" id="KW-1185">Reference proteome</keyword>
<evidence type="ECO:0000256" key="2">
    <source>
        <dbReference type="SAM" id="MobiDB-lite"/>
    </source>
</evidence>
<organism evidence="4 5">
    <name type="scientific">Fusarium mexicanum</name>
    <dbReference type="NCBI Taxonomy" id="751941"/>
    <lineage>
        <taxon>Eukaryota</taxon>
        <taxon>Fungi</taxon>
        <taxon>Dikarya</taxon>
        <taxon>Ascomycota</taxon>
        <taxon>Pezizomycotina</taxon>
        <taxon>Sordariomycetes</taxon>
        <taxon>Hypocreomycetidae</taxon>
        <taxon>Hypocreales</taxon>
        <taxon>Nectriaceae</taxon>
        <taxon>Fusarium</taxon>
        <taxon>Fusarium fujikuroi species complex</taxon>
    </lineage>
</organism>
<dbReference type="PROSITE" id="PS50048">
    <property type="entry name" value="ZN2_CY6_FUNGAL_2"/>
    <property type="match status" value="1"/>
</dbReference>
<dbReference type="GO" id="GO:0000981">
    <property type="term" value="F:DNA-binding transcription factor activity, RNA polymerase II-specific"/>
    <property type="evidence" value="ECO:0007669"/>
    <property type="project" value="InterPro"/>
</dbReference>
<reference evidence="4 5" key="1">
    <citation type="submission" date="2020-05" db="EMBL/GenBank/DDBJ databases">
        <title>Identification and distribution of gene clusters putatively required for synthesis of sphingolipid metabolism inhibitors in phylogenetically diverse species of the filamentous fungus Fusarium.</title>
        <authorList>
            <person name="Kim H.-S."/>
            <person name="Busman M."/>
            <person name="Brown D.W."/>
            <person name="Divon H."/>
            <person name="Uhlig S."/>
            <person name="Proctor R.H."/>
        </authorList>
    </citation>
    <scope>NUCLEOTIDE SEQUENCE [LARGE SCALE GENOMIC DNA]</scope>
    <source>
        <strain evidence="4 5">NRRL 53147</strain>
    </source>
</reference>
<dbReference type="InterPro" id="IPR036864">
    <property type="entry name" value="Zn2-C6_fun-type_DNA-bd_sf"/>
</dbReference>
<dbReference type="SUPFAM" id="SSF57701">
    <property type="entry name" value="Zn2/Cys6 DNA-binding domain"/>
    <property type="match status" value="1"/>
</dbReference>
<evidence type="ECO:0000313" key="5">
    <source>
        <dbReference type="Proteomes" id="UP000522262"/>
    </source>
</evidence>
<evidence type="ECO:0000259" key="3">
    <source>
        <dbReference type="PROSITE" id="PS50048"/>
    </source>
</evidence>
<comment type="caution">
    <text evidence="4">The sequence shown here is derived from an EMBL/GenBank/DDBJ whole genome shotgun (WGS) entry which is preliminary data.</text>
</comment>
<dbReference type="InterPro" id="IPR001138">
    <property type="entry name" value="Zn2Cys6_DnaBD"/>
</dbReference>
<evidence type="ECO:0000256" key="1">
    <source>
        <dbReference type="ARBA" id="ARBA00023242"/>
    </source>
</evidence>
<dbReference type="PANTHER" id="PTHR37534">
    <property type="entry name" value="TRANSCRIPTIONAL ACTIVATOR PROTEIN UGA3"/>
    <property type="match status" value="1"/>
</dbReference>
<feature type="compositionally biased region" description="Basic and acidic residues" evidence="2">
    <location>
        <begin position="475"/>
        <end position="486"/>
    </location>
</feature>
<evidence type="ECO:0000313" key="4">
    <source>
        <dbReference type="EMBL" id="KAF5531700.1"/>
    </source>
</evidence>
<name>A0A8H5ML04_9HYPO</name>
<gene>
    <name evidence="4" type="ORF">FMEXI_12846</name>
</gene>
<dbReference type="Proteomes" id="UP000522262">
    <property type="component" value="Unassembled WGS sequence"/>
</dbReference>
<keyword evidence="1" id="KW-0539">Nucleus</keyword>
<sequence length="844" mass="94653">MLAHITGLLVQDLDEFFHHFHQTDDVWDSHFLSFVFFAHRGTVNPIRPQLPEGLADRLQSLGTKRVALVDQSKLELDALTEGPYFATATGLLPVRKLFSDTHAAFVASLVQSPCQTIEYSNATTADTCPNQAIAVPFRAYFTPSHEKPLNSLGVGIKENIDIAGATTFASSLAYGKFHGIKSQHTFATQRFLDLGVVILRNKDMGQFTDAEVLPVTLSTFMLPGTLAAVGFLEWKESHPDSEAFMEYFKNFFCNYIVWGQSKERSAFRNEYQAKFRRPSYANTLCRFCYELGSNLTEQHLSNLQSKRQKFEVFIQAILGEIKLRLRRSSFLSLFDATNADQKLSNEDESGWGLRPTFQTPMAGQPEIVFPALITYRKPHNPGLVTLSNYYSPFTFSRSVNNWPMFAQFELYSGGWVHAEERVKHRRSPGGCIPCQKRRKICDERRPTCDSCSSRRVACNWHSNDERRSQKLLSRAGERGLSPRDSNEEISTPEAPSDQLILRNGSRLSSPIHTNNTGAFNECFQGLPSCSTTGLLEVLDQATSRLDQGREFSMLAQGFEALANSRSMLHAWLACSAIIISDALKQIRLSPRSEESLTQDSNIATVLLRHIFEEFANSATDSLKYPSVTAPLCLALDQPPQNTHQALVLETLIYHIAINSVFRPSYLRNYHDLSKIIALWSRSPVLQSDANFRGFVKAGLSAWLPIELFDILFKASHLLHHRLSVVPNDMQARLRELRSRLNECQVELGQIATITGQNFSSATHDIESFHVKSVYSLAIELLITKLETPFPGAGEPLVINLCETALHHLARVRSDFTSLLWAITVLGTGMTTTKAKTSSSSTLRP</sequence>
<dbReference type="GO" id="GO:0008270">
    <property type="term" value="F:zinc ion binding"/>
    <property type="evidence" value="ECO:0007669"/>
    <property type="project" value="InterPro"/>
</dbReference>